<dbReference type="EMBL" id="MIGA01000011">
    <property type="protein sequence ID" value="OSY46316.1"/>
    <property type="molecule type" value="Genomic_DNA"/>
</dbReference>
<gene>
    <name evidence="13" type="ORF">BG653_02284</name>
    <name evidence="14" type="ORF">CP981_00275</name>
</gene>
<comment type="subcellular location">
    <subcellularLocation>
        <location evidence="1">Cell membrane</location>
        <topology evidence="1">Multi-pass membrane protein</topology>
    </subcellularLocation>
</comment>
<keyword evidence="3" id="KW-1003">Cell membrane</keyword>
<dbReference type="AlphaFoldDB" id="A0AAE6NED3"/>
<protein>
    <submittedName>
        <fullName evidence="14">ABC transporter ATP-binding protein</fullName>
    </submittedName>
</protein>
<dbReference type="GO" id="GO:0034040">
    <property type="term" value="F:ATPase-coupled lipid transmembrane transporter activity"/>
    <property type="evidence" value="ECO:0007669"/>
    <property type="project" value="TreeGrafter"/>
</dbReference>
<dbReference type="PANTHER" id="PTHR24221">
    <property type="entry name" value="ATP-BINDING CASSETTE SUB-FAMILY B"/>
    <property type="match status" value="1"/>
</dbReference>
<reference evidence="13 15" key="1">
    <citation type="submission" date="2016-09" db="EMBL/GenBank/DDBJ databases">
        <title>Streptomyces platensis DSM40041, a candidate organism with high potential of specific P450 cytochromes.</title>
        <authorList>
            <person name="Grumaz C."/>
            <person name="Vainshtein Y."/>
            <person name="Kirstahler P."/>
            <person name="Sohn K."/>
        </authorList>
    </citation>
    <scope>NUCLEOTIDE SEQUENCE [LARGE SCALE GENOMIC DNA]</scope>
    <source>
        <strain evidence="13 15">DSM 40041</strain>
    </source>
</reference>
<feature type="transmembrane region" description="Helical" evidence="10">
    <location>
        <begin position="140"/>
        <end position="159"/>
    </location>
</feature>
<feature type="transmembrane region" description="Helical" evidence="10">
    <location>
        <begin position="29"/>
        <end position="50"/>
    </location>
</feature>
<dbReference type="InterPro" id="IPR003593">
    <property type="entry name" value="AAA+_ATPase"/>
</dbReference>
<dbReference type="InterPro" id="IPR017871">
    <property type="entry name" value="ABC_transporter-like_CS"/>
</dbReference>
<evidence type="ECO:0000256" key="1">
    <source>
        <dbReference type="ARBA" id="ARBA00004651"/>
    </source>
</evidence>
<dbReference type="InterPro" id="IPR003439">
    <property type="entry name" value="ABC_transporter-like_ATP-bd"/>
</dbReference>
<dbReference type="PROSITE" id="PS50929">
    <property type="entry name" value="ABC_TM1F"/>
    <property type="match status" value="1"/>
</dbReference>
<dbReference type="SMART" id="SM00382">
    <property type="entry name" value="AAA"/>
    <property type="match status" value="1"/>
</dbReference>
<evidence type="ECO:0000256" key="6">
    <source>
        <dbReference type="ARBA" id="ARBA00022741"/>
    </source>
</evidence>
<dbReference type="GO" id="GO:0140359">
    <property type="term" value="F:ABC-type transporter activity"/>
    <property type="evidence" value="ECO:0007669"/>
    <property type="project" value="InterPro"/>
</dbReference>
<evidence type="ECO:0000259" key="12">
    <source>
        <dbReference type="PROSITE" id="PS50929"/>
    </source>
</evidence>
<dbReference type="CDD" id="cd07346">
    <property type="entry name" value="ABC_6TM_exporters"/>
    <property type="match status" value="1"/>
</dbReference>
<dbReference type="PROSITE" id="PS00211">
    <property type="entry name" value="ABC_TRANSPORTER_1"/>
    <property type="match status" value="1"/>
</dbReference>
<sequence length="599" mass="63665">MKATVTPPLSGAAVLRRAVQVSPELRQGLGTVAVLALLAAAGRVVVPIAVQQTIDQGFRAQGGARLGQVLVTAAVCAVAVLATAGITYAMNHRLYRTVERGLATLRTKAFRRVHDLSPASLDGERRGGLVARVTGDVDQFSTFLQFAGMLVISFGQLLVGSVVMFAFSWVLALTVWAVFLPLLLVLPRLQRRLSHAYGRVRDRAGDMLAVTGEAVVGATVIHAYHAQELIGERIDTAVERHRRAQSRAQRLVAVTLSGGEVAAAAAIGGVVVLGVLLGVGGHLTAGELVAFLFLVTLFIGPMQMTNEVLNELQNALAGWRRVLSVVDAPVEVRDPGERGTDLPQGPVSVRFDKVGYAYPDGPQVLHEVSAEVAPRSRVAVVGETGSGKSTFVKLLARLSDPSSGQVRLSGTPLTTVRFASLRRRVVMVPQDGFLFDATVADNIRFARRDASDEEIGRALADLGLDDWLASLPEGLHTRVGQRGDALSAGERQLVALARAYLADPDLLILDEATSAVDPATEVRLQQALESATRGRTSVSVAHRLSTAQHADLVLVFDRGRIVQQGTHDELAGRPGVYADLYAAWVSATGGTGPAHSARR</sequence>
<evidence type="ECO:0000313" key="16">
    <source>
        <dbReference type="Proteomes" id="UP000325458"/>
    </source>
</evidence>
<evidence type="ECO:0000256" key="10">
    <source>
        <dbReference type="SAM" id="Phobius"/>
    </source>
</evidence>
<dbReference type="SUPFAM" id="SSF90123">
    <property type="entry name" value="ABC transporter transmembrane region"/>
    <property type="match status" value="1"/>
</dbReference>
<keyword evidence="4" id="KW-0997">Cell inner membrane</keyword>
<evidence type="ECO:0000256" key="5">
    <source>
        <dbReference type="ARBA" id="ARBA00022692"/>
    </source>
</evidence>
<feature type="transmembrane region" description="Helical" evidence="10">
    <location>
        <begin position="283"/>
        <end position="300"/>
    </location>
</feature>
<reference evidence="14 16" key="2">
    <citation type="submission" date="2017-09" db="EMBL/GenBank/DDBJ databases">
        <authorList>
            <person name="Lee N."/>
            <person name="Cho B.-K."/>
        </authorList>
    </citation>
    <scope>NUCLEOTIDE SEQUENCE [LARGE SCALE GENOMIC DNA]</scope>
    <source>
        <strain evidence="14 16">ATCC 23948</strain>
    </source>
</reference>
<dbReference type="EMBL" id="CP023691">
    <property type="protein sequence ID" value="QEV50330.1"/>
    <property type="molecule type" value="Genomic_DNA"/>
</dbReference>
<dbReference type="Proteomes" id="UP000194225">
    <property type="component" value="Unassembled WGS sequence"/>
</dbReference>
<feature type="domain" description="ABC transporter" evidence="11">
    <location>
        <begin position="349"/>
        <end position="583"/>
    </location>
</feature>
<dbReference type="FunFam" id="3.40.50.300:FF:001001">
    <property type="entry name" value="Multidrug ABC transporter ATP-binding protein"/>
    <property type="match status" value="1"/>
</dbReference>
<dbReference type="RefSeq" id="WP_085924160.1">
    <property type="nucleotide sequence ID" value="NZ_BAABSS010000004.1"/>
</dbReference>
<dbReference type="Gene3D" id="3.40.50.300">
    <property type="entry name" value="P-loop containing nucleotide triphosphate hydrolases"/>
    <property type="match status" value="1"/>
</dbReference>
<evidence type="ECO:0000313" key="13">
    <source>
        <dbReference type="EMBL" id="OSY46316.1"/>
    </source>
</evidence>
<feature type="transmembrane region" description="Helical" evidence="10">
    <location>
        <begin position="165"/>
        <end position="186"/>
    </location>
</feature>
<organism evidence="14 16">
    <name type="scientific">Streptomyces platensis</name>
    <dbReference type="NCBI Taxonomy" id="58346"/>
    <lineage>
        <taxon>Bacteria</taxon>
        <taxon>Bacillati</taxon>
        <taxon>Actinomycetota</taxon>
        <taxon>Actinomycetes</taxon>
        <taxon>Kitasatosporales</taxon>
        <taxon>Streptomycetaceae</taxon>
        <taxon>Streptomyces</taxon>
    </lineage>
</organism>
<evidence type="ECO:0000256" key="2">
    <source>
        <dbReference type="ARBA" id="ARBA00022448"/>
    </source>
</evidence>
<name>A0AAE6NED3_STRPT</name>
<dbReference type="InterPro" id="IPR039421">
    <property type="entry name" value="Type_1_exporter"/>
</dbReference>
<evidence type="ECO:0000313" key="15">
    <source>
        <dbReference type="Proteomes" id="UP000194225"/>
    </source>
</evidence>
<evidence type="ECO:0000256" key="3">
    <source>
        <dbReference type="ARBA" id="ARBA00022475"/>
    </source>
</evidence>
<dbReference type="PROSITE" id="PS50893">
    <property type="entry name" value="ABC_TRANSPORTER_2"/>
    <property type="match status" value="1"/>
</dbReference>
<dbReference type="Pfam" id="PF00005">
    <property type="entry name" value="ABC_tran"/>
    <property type="match status" value="1"/>
</dbReference>
<evidence type="ECO:0000313" key="14">
    <source>
        <dbReference type="EMBL" id="QEV50330.1"/>
    </source>
</evidence>
<dbReference type="KEGG" id="spla:CP981_00275"/>
<dbReference type="Pfam" id="PF00664">
    <property type="entry name" value="ABC_membrane"/>
    <property type="match status" value="1"/>
</dbReference>
<dbReference type="Proteomes" id="UP000325458">
    <property type="component" value="Chromosome"/>
</dbReference>
<keyword evidence="5 10" id="KW-0812">Transmembrane</keyword>
<keyword evidence="2" id="KW-0813">Transport</keyword>
<keyword evidence="6" id="KW-0547">Nucleotide-binding</keyword>
<accession>A0AAE6NED3</accession>
<keyword evidence="8 10" id="KW-1133">Transmembrane helix</keyword>
<dbReference type="PANTHER" id="PTHR24221:SF654">
    <property type="entry name" value="ATP-BINDING CASSETTE SUB-FAMILY B MEMBER 6"/>
    <property type="match status" value="1"/>
</dbReference>
<dbReference type="InterPro" id="IPR027417">
    <property type="entry name" value="P-loop_NTPase"/>
</dbReference>
<evidence type="ECO:0000259" key="11">
    <source>
        <dbReference type="PROSITE" id="PS50893"/>
    </source>
</evidence>
<dbReference type="SUPFAM" id="SSF52540">
    <property type="entry name" value="P-loop containing nucleoside triphosphate hydrolases"/>
    <property type="match status" value="1"/>
</dbReference>
<keyword evidence="7 14" id="KW-0067">ATP-binding</keyword>
<evidence type="ECO:0000256" key="9">
    <source>
        <dbReference type="ARBA" id="ARBA00023136"/>
    </source>
</evidence>
<evidence type="ECO:0000256" key="7">
    <source>
        <dbReference type="ARBA" id="ARBA00022840"/>
    </source>
</evidence>
<feature type="domain" description="ABC transmembrane type-1" evidence="12">
    <location>
        <begin position="32"/>
        <end position="314"/>
    </location>
</feature>
<keyword evidence="9 10" id="KW-0472">Membrane</keyword>
<keyword evidence="15" id="KW-1185">Reference proteome</keyword>
<feature type="transmembrane region" description="Helical" evidence="10">
    <location>
        <begin position="251"/>
        <end position="277"/>
    </location>
</feature>
<dbReference type="GO" id="GO:0016887">
    <property type="term" value="F:ATP hydrolysis activity"/>
    <property type="evidence" value="ECO:0007669"/>
    <property type="project" value="InterPro"/>
</dbReference>
<proteinExistence type="predicted"/>
<dbReference type="InterPro" id="IPR011527">
    <property type="entry name" value="ABC1_TM_dom"/>
</dbReference>
<evidence type="ECO:0000256" key="8">
    <source>
        <dbReference type="ARBA" id="ARBA00022989"/>
    </source>
</evidence>
<dbReference type="GeneID" id="90921783"/>
<dbReference type="GO" id="GO:0005524">
    <property type="term" value="F:ATP binding"/>
    <property type="evidence" value="ECO:0007669"/>
    <property type="project" value="UniProtKB-KW"/>
</dbReference>
<feature type="transmembrane region" description="Helical" evidence="10">
    <location>
        <begin position="70"/>
        <end position="90"/>
    </location>
</feature>
<dbReference type="GO" id="GO:0005886">
    <property type="term" value="C:plasma membrane"/>
    <property type="evidence" value="ECO:0007669"/>
    <property type="project" value="UniProtKB-SubCell"/>
</dbReference>
<dbReference type="Gene3D" id="1.20.1560.10">
    <property type="entry name" value="ABC transporter type 1, transmembrane domain"/>
    <property type="match status" value="1"/>
</dbReference>
<dbReference type="InterPro" id="IPR036640">
    <property type="entry name" value="ABC1_TM_sf"/>
</dbReference>
<evidence type="ECO:0000256" key="4">
    <source>
        <dbReference type="ARBA" id="ARBA00022519"/>
    </source>
</evidence>